<protein>
    <submittedName>
        <fullName evidence="2">Uncharacterized protein</fullName>
    </submittedName>
</protein>
<dbReference type="RefSeq" id="XP_020431478.1">
    <property type="nucleotide sequence ID" value="XM_020578609.1"/>
</dbReference>
<evidence type="ECO:0000256" key="1">
    <source>
        <dbReference type="SAM" id="MobiDB-lite"/>
    </source>
</evidence>
<accession>D3BGX3</accession>
<reference evidence="2 3" key="1">
    <citation type="journal article" date="2011" name="Genome Res.">
        <title>Phylogeny-wide analysis of social amoeba genomes highlights ancient origins for complex intercellular communication.</title>
        <authorList>
            <person name="Heidel A.J."/>
            <person name="Lawal H.M."/>
            <person name="Felder M."/>
            <person name="Schilde C."/>
            <person name="Helps N.R."/>
            <person name="Tunggal B."/>
            <person name="Rivero F."/>
            <person name="John U."/>
            <person name="Schleicher M."/>
            <person name="Eichinger L."/>
            <person name="Platzer M."/>
            <person name="Noegel A.A."/>
            <person name="Schaap P."/>
            <person name="Gloeckner G."/>
        </authorList>
    </citation>
    <scope>NUCLEOTIDE SEQUENCE [LARGE SCALE GENOMIC DNA]</scope>
    <source>
        <strain evidence="3">ATCC 26659 / Pp 5 / PN500</strain>
    </source>
</reference>
<feature type="compositionally biased region" description="Polar residues" evidence="1">
    <location>
        <begin position="1"/>
        <end position="16"/>
    </location>
</feature>
<proteinExistence type="predicted"/>
<feature type="compositionally biased region" description="Basic and acidic residues" evidence="1">
    <location>
        <begin position="17"/>
        <end position="38"/>
    </location>
</feature>
<feature type="region of interest" description="Disordered" evidence="1">
    <location>
        <begin position="1"/>
        <end position="47"/>
    </location>
</feature>
<evidence type="ECO:0000313" key="2">
    <source>
        <dbReference type="EMBL" id="EFA79357.1"/>
    </source>
</evidence>
<keyword evidence="3" id="KW-1185">Reference proteome</keyword>
<dbReference type="AlphaFoldDB" id="D3BGX3"/>
<dbReference type="InParanoid" id="D3BGX3"/>
<dbReference type="GeneID" id="31363256"/>
<gene>
    <name evidence="2" type="ORF">PPL_07775</name>
</gene>
<dbReference type="EMBL" id="ADBJ01000035">
    <property type="protein sequence ID" value="EFA79357.1"/>
    <property type="molecule type" value="Genomic_DNA"/>
</dbReference>
<dbReference type="Proteomes" id="UP000001396">
    <property type="component" value="Unassembled WGS sequence"/>
</dbReference>
<sequence length="47" mass="5352">MSSKKSSDYQWATTKSGEVDKRYAHPVMTKKDGTRDMRTNSGSQLKK</sequence>
<comment type="caution">
    <text evidence="2">The sequence shown here is derived from an EMBL/GenBank/DDBJ whole genome shotgun (WGS) entry which is preliminary data.</text>
</comment>
<organism evidence="2 3">
    <name type="scientific">Heterostelium pallidum (strain ATCC 26659 / Pp 5 / PN500)</name>
    <name type="common">Cellular slime mold</name>
    <name type="synonym">Polysphondylium pallidum</name>
    <dbReference type="NCBI Taxonomy" id="670386"/>
    <lineage>
        <taxon>Eukaryota</taxon>
        <taxon>Amoebozoa</taxon>
        <taxon>Evosea</taxon>
        <taxon>Eumycetozoa</taxon>
        <taxon>Dictyostelia</taxon>
        <taxon>Acytosteliales</taxon>
        <taxon>Acytosteliaceae</taxon>
        <taxon>Heterostelium</taxon>
    </lineage>
</organism>
<name>D3BGX3_HETP5</name>
<evidence type="ECO:0000313" key="3">
    <source>
        <dbReference type="Proteomes" id="UP000001396"/>
    </source>
</evidence>